<name>A0AAD1XYG8_EUPCR</name>
<dbReference type="EMBL" id="CAMPGE010023899">
    <property type="protein sequence ID" value="CAI2381776.1"/>
    <property type="molecule type" value="Genomic_DNA"/>
</dbReference>
<dbReference type="GO" id="GO:0012505">
    <property type="term" value="C:endomembrane system"/>
    <property type="evidence" value="ECO:0007669"/>
    <property type="project" value="UniProtKB-SubCell"/>
</dbReference>
<evidence type="ECO:0000256" key="1">
    <source>
        <dbReference type="ARBA" id="ARBA00004127"/>
    </source>
</evidence>
<keyword evidence="6" id="KW-1185">Reference proteome</keyword>
<dbReference type="Gene3D" id="2.70.150.10">
    <property type="entry name" value="Calcium-transporting ATPase, cytoplasmic transduction domain A"/>
    <property type="match status" value="1"/>
</dbReference>
<comment type="subcellular location">
    <subcellularLocation>
        <location evidence="1">Endomembrane system</location>
        <topology evidence="1">Multi-pass membrane protein</topology>
    </subcellularLocation>
</comment>
<dbReference type="PANTHER" id="PTHR24093">
    <property type="entry name" value="CATION TRANSPORTING ATPASE"/>
    <property type="match status" value="1"/>
</dbReference>
<sequence>MNINALRDLIRDYTQAFDQMDINKRLLDSKITKKSLEDLLHHKDTAKSMATYGVNKIFQPEKVSNIAFDLNKFEKLILACSIVYIMFWFLLDYNIIYALHNIAIVAFLLGTKKLGMHLDRKAESISEKTEENKPSLDYIVKREGRRVKIEETDIVVGDLIYLKAGIRIPVDGFMVTGNSLIVNEFAISGEPQNHVKKSIENCKGDATCPVLLSHTHVVNGCGWMIAISIGDKTTGYAKQCVEAHQSFKEDFFETISRTKIEFLYIGYSKVFRNVLILTGLMIPILCVAFLYRTEGAHSIVVHCSRYFFQAIMIVYFSQQFLVEKAYDKYFKYCCYELSNIGIYLNKPECFEEVQKIKRIVVNRQCLGCNEYILQKLWLGNEIAEFEQNFDDLEITKPLQADEETVEILTQALLGNIDEVIPNKIDRSFVRFLVSIVGITEEELSDQIANHYKQSNFRSFPNSENKRMMTLIDQPSGDKKLLIKGSFEDLYRQCTYYVDDEGNSKKIDNDARDRIKNSIIDASSESTIAICICTKDISRDDLNPQKDNHDSGGPSEEEFEEFLNDQADLTLVSVALFKNPVNIWIPSCISKIHKTKVKTLLVSSSATASYYANECGIISEGHENEEIEAKDFYEKAQNNRFWLEHHLNHIKVLSNANAIHKHYLTECLLNFNEDTIMVSNKPCDLKSIRRAQIGISSLEIDNSMLFDDSSIVLSKRGFLEVHNLFKYATYMEECTKESYIYCIGSILSMTILSLVFAICKGDTLFEPVHYMILLALEIGISEFLFTTIVESEEIANEQIDSEDLIKGYSLDEKSRKTMMYHIFYTVLVPIAVLVFNILSKGESYYIDKQVIDSRLQNGIPELNSFIFIFILISRLCCLLNFRCKSVQSWLAVIQRKEFLVIFFSILLVIFSPYFSIYAGYFLQVAPISLFMLLIAVALGFGTLSLRLLTTGLRVLKDSKGFKLESTREMQRLDFTNDFD</sequence>
<feature type="transmembrane region" description="Helical" evidence="3">
    <location>
        <begin position="270"/>
        <end position="291"/>
    </location>
</feature>
<dbReference type="PANTHER" id="PTHR24093:SF369">
    <property type="entry name" value="CALCIUM-TRANSPORTING ATPASE"/>
    <property type="match status" value="1"/>
</dbReference>
<dbReference type="SUPFAM" id="SSF81653">
    <property type="entry name" value="Calcium ATPase, transduction domain A"/>
    <property type="match status" value="1"/>
</dbReference>
<feature type="transmembrane region" description="Helical" evidence="3">
    <location>
        <begin position="817"/>
        <end position="837"/>
    </location>
</feature>
<keyword evidence="3" id="KW-1133">Transmembrane helix</keyword>
<gene>
    <name evidence="5" type="ORF">ECRASSUSDP1_LOCUS23240</name>
</gene>
<proteinExistence type="predicted"/>
<keyword evidence="2" id="KW-0460">Magnesium</keyword>
<dbReference type="GO" id="GO:0000166">
    <property type="term" value="F:nucleotide binding"/>
    <property type="evidence" value="ECO:0007669"/>
    <property type="project" value="InterPro"/>
</dbReference>
<dbReference type="Pfam" id="PF13246">
    <property type="entry name" value="Cation_ATPase"/>
    <property type="match status" value="1"/>
</dbReference>
<feature type="transmembrane region" description="Helical" evidence="3">
    <location>
        <begin position="95"/>
        <end position="111"/>
    </location>
</feature>
<protein>
    <recommendedName>
        <fullName evidence="4">P-type ATPase A domain-containing protein</fullName>
    </recommendedName>
</protein>
<feature type="transmembrane region" description="Helical" evidence="3">
    <location>
        <begin position="769"/>
        <end position="788"/>
    </location>
</feature>
<dbReference type="Proteomes" id="UP001295684">
    <property type="component" value="Unassembled WGS sequence"/>
</dbReference>
<dbReference type="InterPro" id="IPR059000">
    <property type="entry name" value="ATPase_P-type_domA"/>
</dbReference>
<dbReference type="Pfam" id="PF00122">
    <property type="entry name" value="E1-E2_ATPase"/>
    <property type="match status" value="1"/>
</dbReference>
<dbReference type="InterPro" id="IPR008250">
    <property type="entry name" value="ATPase_P-typ_transduc_dom_A_sf"/>
</dbReference>
<dbReference type="AlphaFoldDB" id="A0AAD1XYG8"/>
<reference evidence="5" key="1">
    <citation type="submission" date="2023-07" db="EMBL/GenBank/DDBJ databases">
        <authorList>
            <consortium name="AG Swart"/>
            <person name="Singh M."/>
            <person name="Singh A."/>
            <person name="Seah K."/>
            <person name="Emmerich C."/>
        </authorList>
    </citation>
    <scope>NUCLEOTIDE SEQUENCE</scope>
    <source>
        <strain evidence="5">DP1</strain>
    </source>
</reference>
<dbReference type="Gene3D" id="3.40.50.1000">
    <property type="entry name" value="HAD superfamily/HAD-like"/>
    <property type="match status" value="1"/>
</dbReference>
<keyword evidence="3" id="KW-0472">Membrane</keyword>
<feature type="transmembrane region" description="Helical" evidence="3">
    <location>
        <begin position="738"/>
        <end position="757"/>
    </location>
</feature>
<dbReference type="GO" id="GO:0005886">
    <property type="term" value="C:plasma membrane"/>
    <property type="evidence" value="ECO:0007669"/>
    <property type="project" value="TreeGrafter"/>
</dbReference>
<accession>A0AAD1XYG8</accession>
<feature type="transmembrane region" description="Helical" evidence="3">
    <location>
        <begin position="857"/>
        <end position="876"/>
    </location>
</feature>
<keyword evidence="3" id="KW-0812">Transmembrane</keyword>
<evidence type="ECO:0000256" key="2">
    <source>
        <dbReference type="ARBA" id="ARBA00022842"/>
    </source>
</evidence>
<comment type="caution">
    <text evidence="5">The sequence shown here is derived from an EMBL/GenBank/DDBJ whole genome shotgun (WGS) entry which is preliminary data.</text>
</comment>
<evidence type="ECO:0000256" key="3">
    <source>
        <dbReference type="SAM" id="Phobius"/>
    </source>
</evidence>
<organism evidence="5 6">
    <name type="scientific">Euplotes crassus</name>
    <dbReference type="NCBI Taxonomy" id="5936"/>
    <lineage>
        <taxon>Eukaryota</taxon>
        <taxon>Sar</taxon>
        <taxon>Alveolata</taxon>
        <taxon>Ciliophora</taxon>
        <taxon>Intramacronucleata</taxon>
        <taxon>Spirotrichea</taxon>
        <taxon>Hypotrichia</taxon>
        <taxon>Euplotida</taxon>
        <taxon>Euplotidae</taxon>
        <taxon>Moneuplotes</taxon>
    </lineage>
</organism>
<dbReference type="Gene3D" id="3.40.1110.10">
    <property type="entry name" value="Calcium-transporting ATPase, cytoplasmic domain N"/>
    <property type="match status" value="1"/>
</dbReference>
<evidence type="ECO:0000313" key="6">
    <source>
        <dbReference type="Proteomes" id="UP001295684"/>
    </source>
</evidence>
<feature type="domain" description="P-type ATPase A" evidence="4">
    <location>
        <begin position="140"/>
        <end position="234"/>
    </location>
</feature>
<dbReference type="InterPro" id="IPR023299">
    <property type="entry name" value="ATPase_P-typ_cyto_dom_N"/>
</dbReference>
<feature type="transmembrane region" description="Helical" evidence="3">
    <location>
        <begin position="306"/>
        <end position="322"/>
    </location>
</feature>
<evidence type="ECO:0000259" key="4">
    <source>
        <dbReference type="Pfam" id="PF00122"/>
    </source>
</evidence>
<feature type="transmembrane region" description="Helical" evidence="3">
    <location>
        <begin position="897"/>
        <end position="920"/>
    </location>
</feature>
<feature type="transmembrane region" description="Helical" evidence="3">
    <location>
        <begin position="926"/>
        <end position="948"/>
    </location>
</feature>
<dbReference type="InterPro" id="IPR023214">
    <property type="entry name" value="HAD_sf"/>
</dbReference>
<dbReference type="SUPFAM" id="SSF81660">
    <property type="entry name" value="Metal cation-transporting ATPase, ATP-binding domain N"/>
    <property type="match status" value="1"/>
</dbReference>
<dbReference type="GO" id="GO:0005388">
    <property type="term" value="F:P-type calcium transporter activity"/>
    <property type="evidence" value="ECO:0007669"/>
    <property type="project" value="TreeGrafter"/>
</dbReference>
<evidence type="ECO:0000313" key="5">
    <source>
        <dbReference type="EMBL" id="CAI2381776.1"/>
    </source>
</evidence>